<evidence type="ECO:0000313" key="2">
    <source>
        <dbReference type="Proteomes" id="UP001241377"/>
    </source>
</evidence>
<name>A0ACC2WL94_9TREE</name>
<gene>
    <name evidence="1" type="ORF">QFC19_000916</name>
</gene>
<organism evidence="1 2">
    <name type="scientific">Naganishia cerealis</name>
    <dbReference type="NCBI Taxonomy" id="610337"/>
    <lineage>
        <taxon>Eukaryota</taxon>
        <taxon>Fungi</taxon>
        <taxon>Dikarya</taxon>
        <taxon>Basidiomycota</taxon>
        <taxon>Agaricomycotina</taxon>
        <taxon>Tremellomycetes</taxon>
        <taxon>Filobasidiales</taxon>
        <taxon>Filobasidiaceae</taxon>
        <taxon>Naganishia</taxon>
    </lineage>
</organism>
<comment type="caution">
    <text evidence="1">The sequence shown here is derived from an EMBL/GenBank/DDBJ whole genome shotgun (WGS) entry which is preliminary data.</text>
</comment>
<keyword evidence="2" id="KW-1185">Reference proteome</keyword>
<dbReference type="EMBL" id="JASBWR010000006">
    <property type="protein sequence ID" value="KAJ9111994.1"/>
    <property type="molecule type" value="Genomic_DNA"/>
</dbReference>
<sequence>MRDDTPSVVTLQLPRAETGLEGFARSCVAPHKFSNAVAAFPISEIDDLRIEQALVIKDLLFVMLGHEGSYIRYSDRYNSSDSLQLVLGPDFRIAKHMDISLKGIAKKLVRIGKQYCGVNAFIQLYDEPAYGKVIQRLCYEISRFLYDFHATIEQLERQFNNDTSFTISIFENALDQTVVPRLSLLYDLVVALDQDDRSRELVRANPSHHNFSNFIENIQRDLRQSGDINMAAETTSLSRCKGGVALNILHSQINQRNGDPQAFGFLTSIYNIIAADYVTMLNKWLKDGEVDDQFDEFFIKENNVPSIIDMNSEKYWDDLYMIRIDGLVHQFSRNDIQAKILATGKYLNVFKQCTNINDFLGFGEHIEPIVNLHAQDLEVKVERYFDRANRFMLKLLFEGMDVVQLVTGFQQAYLIDDAFTTNSFIARTFNDLRKNKYGISTTRLTSSYKEINNAGRNGELNENSNAHSLLRQNQNISIDSTNFFDLANEILNVQSFDAQNALQSGNATAAFKSLINRTVEAGNVSSSASDNTQYNSKGIDEYTISGINLECGLPFPLNLIFTQSFVFEYQMMFKLQMLLAYMTQQMNVTWKEINCSTVWKFPGYERKVTKWLLRCRVLHKRMKDFVSQFQLYVDYDVVQPSYEELMTYLLNVTTSLDAVKLIEQKRYNGSEPTHPLSDSSMYNYYNDKSHDIFDEKIKLQQSESETSALRMDEVTTRMGSYLNGILRDSFLTNRDLITVLKSILYIIIQYNEQLVRFKKHIIMLHPVLFEQYSNDYPAKFDGARMSQQDIDNRYETLNEIVTDYYQRFNDTLSEFIYSAKAVGELENQRLLVLVERLDKCFPS</sequence>
<accession>A0ACC2WL94</accession>
<dbReference type="Proteomes" id="UP001241377">
    <property type="component" value="Unassembled WGS sequence"/>
</dbReference>
<reference evidence="1" key="1">
    <citation type="submission" date="2023-04" db="EMBL/GenBank/DDBJ databases">
        <title>Draft Genome sequencing of Naganishia species isolated from polar environments using Oxford Nanopore Technology.</title>
        <authorList>
            <person name="Leo P."/>
            <person name="Venkateswaran K."/>
        </authorList>
    </citation>
    <scope>NUCLEOTIDE SEQUENCE</scope>
    <source>
        <strain evidence="1">MNA-CCFEE 5261</strain>
    </source>
</reference>
<protein>
    <submittedName>
        <fullName evidence="1">Uncharacterized protein</fullName>
    </submittedName>
</protein>
<evidence type="ECO:0000313" key="1">
    <source>
        <dbReference type="EMBL" id="KAJ9111994.1"/>
    </source>
</evidence>
<proteinExistence type="predicted"/>